<dbReference type="InterPro" id="IPR026881">
    <property type="entry name" value="WYL_dom"/>
</dbReference>
<dbReference type="AlphaFoldDB" id="A0A076NGK0"/>
<dbReference type="Proteomes" id="UP000028780">
    <property type="component" value="Chromosome"/>
</dbReference>
<dbReference type="PANTHER" id="PTHR34580:SF1">
    <property type="entry name" value="PROTEIN PAFC"/>
    <property type="match status" value="1"/>
</dbReference>
<evidence type="ECO:0000313" key="6">
    <source>
        <dbReference type="Proteomes" id="UP000028780"/>
    </source>
</evidence>
<gene>
    <name evidence="5" type="primary">pafC</name>
    <name evidence="4" type="ORF">CIMIT_06325</name>
    <name evidence="5" type="ORF">SAMEA4535761_01325</name>
</gene>
<sequence>MANEQSGRLVRLLNLLPYVSRHQDKTLMEIARDLNMDVAEVRDDLDRLHLSGVGRGPGEMFDLAHTWRGVTVLDDQGLNAPLRLKPTEAHALLLLLESLETLPGLVNVDAVRSAADKIRAVTNTAGVTDVDQIVANTPVAATIAAAIAEGRKLQLRYYSATSDQLTQRTVSPIAVLQRDEQTYLRALEGDTQKTFRFDRIREIEVSEEAVDERAVHAAADVDEPFAFDDGNVAHFKVRGDALWMAEYWELELELTPDEADQPPEWVDATLRYGSDDWLARFCLAHADRLRLVAPEDLAVKVRERACRAADALR</sequence>
<dbReference type="PIRSF" id="PIRSF016838">
    <property type="entry name" value="PafC"/>
    <property type="match status" value="1"/>
</dbReference>
<evidence type="ECO:0000259" key="2">
    <source>
        <dbReference type="Pfam" id="PF19187"/>
    </source>
</evidence>
<dbReference type="RefSeq" id="WP_038590586.1">
    <property type="nucleotide sequence ID" value="NZ_CP009211.1"/>
</dbReference>
<feature type="domain" description="PafC HTH" evidence="2">
    <location>
        <begin position="8"/>
        <end position="120"/>
    </location>
</feature>
<evidence type="ECO:0000313" key="7">
    <source>
        <dbReference type="Proteomes" id="UP000215374"/>
    </source>
</evidence>
<evidence type="ECO:0000313" key="4">
    <source>
        <dbReference type="EMBL" id="AIJ33559.1"/>
    </source>
</evidence>
<dbReference type="Pfam" id="PF25583">
    <property type="entry name" value="WCX"/>
    <property type="match status" value="1"/>
</dbReference>
<dbReference type="InterPro" id="IPR057727">
    <property type="entry name" value="WCX_dom"/>
</dbReference>
<evidence type="ECO:0000259" key="1">
    <source>
        <dbReference type="Pfam" id="PF13280"/>
    </source>
</evidence>
<name>A0A076NGK0_9CORY</name>
<organism evidence="4 6">
    <name type="scientific">Corynebacterium imitans</name>
    <dbReference type="NCBI Taxonomy" id="156978"/>
    <lineage>
        <taxon>Bacteria</taxon>
        <taxon>Bacillati</taxon>
        <taxon>Actinomycetota</taxon>
        <taxon>Actinomycetes</taxon>
        <taxon>Mycobacteriales</taxon>
        <taxon>Corynebacteriaceae</taxon>
        <taxon>Corynebacterium</taxon>
    </lineage>
</organism>
<dbReference type="OrthoDB" id="5174471at2"/>
<dbReference type="STRING" id="156978.CIMIT_06325"/>
<evidence type="ECO:0000259" key="3">
    <source>
        <dbReference type="Pfam" id="PF25583"/>
    </source>
</evidence>
<dbReference type="KEGG" id="cii:CIMIT_06325"/>
<dbReference type="Proteomes" id="UP000215374">
    <property type="component" value="Chromosome 1"/>
</dbReference>
<protein>
    <submittedName>
        <fullName evidence="5">Predicted transcriptional regulator</fullName>
    </submittedName>
</protein>
<reference evidence="5 7" key="2">
    <citation type="submission" date="2017-06" db="EMBL/GenBank/DDBJ databases">
        <authorList>
            <consortium name="Pathogen Informatics"/>
        </authorList>
    </citation>
    <scope>NUCLEOTIDE SEQUENCE [LARGE SCALE GENOMIC DNA]</scope>
    <source>
        <strain evidence="5 7">NCTC13015</strain>
    </source>
</reference>
<accession>A0A076NGK0</accession>
<dbReference type="PROSITE" id="PS52050">
    <property type="entry name" value="WYL"/>
    <property type="match status" value="1"/>
</dbReference>
<dbReference type="HOGENOM" id="CLU_041141_2_0_11"/>
<dbReference type="InterPro" id="IPR028349">
    <property type="entry name" value="PafC-like"/>
</dbReference>
<feature type="domain" description="WYL" evidence="1">
    <location>
        <begin position="139"/>
        <end position="205"/>
    </location>
</feature>
<dbReference type="InterPro" id="IPR043839">
    <property type="entry name" value="PafC_HTH"/>
</dbReference>
<dbReference type="eggNOG" id="COG2378">
    <property type="taxonomic scope" value="Bacteria"/>
</dbReference>
<feature type="domain" description="WCX" evidence="3">
    <location>
        <begin position="260"/>
        <end position="308"/>
    </location>
</feature>
<dbReference type="EMBL" id="CP009211">
    <property type="protein sequence ID" value="AIJ33559.1"/>
    <property type="molecule type" value="Genomic_DNA"/>
</dbReference>
<dbReference type="Pfam" id="PF19187">
    <property type="entry name" value="HTH_PafC"/>
    <property type="match status" value="1"/>
</dbReference>
<reference evidence="4 6" key="1">
    <citation type="submission" date="2014-08" db="EMBL/GenBank/DDBJ databases">
        <title>Complete genome sequence of Corynebacterium imitans DSM 44264, isolated from a five-month-old boy with suspected pharyngeal diphtheria.</title>
        <authorList>
            <person name="Mollmann S."/>
            <person name="Albersmeier A."/>
            <person name="Ruckert C."/>
            <person name="Tauch A."/>
        </authorList>
    </citation>
    <scope>NUCLEOTIDE SEQUENCE [LARGE SCALE GENOMIC DNA]</scope>
    <source>
        <strain evidence="4 6">DSM 44264</strain>
    </source>
</reference>
<keyword evidence="6" id="KW-1185">Reference proteome</keyword>
<evidence type="ECO:0000313" key="5">
    <source>
        <dbReference type="EMBL" id="SNV72190.1"/>
    </source>
</evidence>
<proteinExistence type="predicted"/>
<dbReference type="Pfam" id="PF13280">
    <property type="entry name" value="WYL"/>
    <property type="match status" value="1"/>
</dbReference>
<dbReference type="InterPro" id="IPR051534">
    <property type="entry name" value="CBASS_pafABC_assoc_protein"/>
</dbReference>
<dbReference type="EMBL" id="LT906467">
    <property type="protein sequence ID" value="SNV72190.1"/>
    <property type="molecule type" value="Genomic_DNA"/>
</dbReference>
<dbReference type="PANTHER" id="PTHR34580">
    <property type="match status" value="1"/>
</dbReference>